<dbReference type="AlphaFoldDB" id="A0A625PLY2"/>
<name>A0A625PLY2_SALEN</name>
<proteinExistence type="predicted"/>
<sequence length="84" mass="9174">MLNKIENSTNISSSNPCSIGGLIAVKDDRGETHIIQRELISHTEDRSDIEGRAATSVFLVTGKWICVFLSGEKLAEKLSINVSE</sequence>
<accession>A0A625PLY2</accession>
<organism evidence="1">
    <name type="scientific">Salmonella enteritidis</name>
    <dbReference type="NCBI Taxonomy" id="149539"/>
    <lineage>
        <taxon>Bacteria</taxon>
        <taxon>Pseudomonadati</taxon>
        <taxon>Pseudomonadota</taxon>
        <taxon>Gammaproteobacteria</taxon>
        <taxon>Enterobacterales</taxon>
        <taxon>Enterobacteriaceae</taxon>
        <taxon>Salmonella</taxon>
    </lineage>
</organism>
<protein>
    <submittedName>
        <fullName evidence="1">Cobalamin biosynthesis protein CbiX</fullName>
    </submittedName>
</protein>
<evidence type="ECO:0000313" key="1">
    <source>
        <dbReference type="EMBL" id="ECZ9813237.1"/>
    </source>
</evidence>
<reference evidence="1" key="1">
    <citation type="submission" date="2018-07" db="EMBL/GenBank/DDBJ databases">
        <authorList>
            <person name="Ashton P.M."/>
            <person name="Dallman T."/>
            <person name="Nair S."/>
            <person name="De Pinna E."/>
            <person name="Peters T."/>
            <person name="Grant K."/>
        </authorList>
    </citation>
    <scope>NUCLEOTIDE SEQUENCE</scope>
    <source>
        <strain evidence="1">127426</strain>
    </source>
</reference>
<dbReference type="EMBL" id="AALIND010000034">
    <property type="protein sequence ID" value="ECZ9813237.1"/>
    <property type="molecule type" value="Genomic_DNA"/>
</dbReference>
<comment type="caution">
    <text evidence="1">The sequence shown here is derived from an EMBL/GenBank/DDBJ whole genome shotgun (WGS) entry which is preliminary data.</text>
</comment>
<gene>
    <name evidence="1" type="ORF">A4M41_23155</name>
</gene>